<evidence type="ECO:0000256" key="10">
    <source>
        <dbReference type="SAM" id="MobiDB-lite"/>
    </source>
</evidence>
<protein>
    <recommendedName>
        <fullName evidence="9">Fatty acyl-CoA reductase</fullName>
        <ecNumber evidence="9">1.2.1.84</ecNumber>
    </recommendedName>
</protein>
<evidence type="ECO:0000256" key="8">
    <source>
        <dbReference type="ARBA" id="ARBA00052530"/>
    </source>
</evidence>
<evidence type="ECO:0000256" key="5">
    <source>
        <dbReference type="ARBA" id="ARBA00022989"/>
    </source>
</evidence>
<keyword evidence="9" id="KW-0521">NADP</keyword>
<dbReference type="Pfam" id="PF03015">
    <property type="entry name" value="Sterile"/>
    <property type="match status" value="1"/>
</dbReference>
<feature type="domain" description="Fatty acyl-CoA reductase C-terminal" evidence="11">
    <location>
        <begin position="436"/>
        <end position="527"/>
    </location>
</feature>
<evidence type="ECO:0000256" key="2">
    <source>
        <dbReference type="ARBA" id="ARBA00005928"/>
    </source>
</evidence>
<keyword evidence="7" id="KW-0472">Membrane</keyword>
<evidence type="ECO:0000256" key="6">
    <source>
        <dbReference type="ARBA" id="ARBA00023098"/>
    </source>
</evidence>
<comment type="similarity">
    <text evidence="2 9">Belongs to the fatty acyl-CoA reductase family.</text>
</comment>
<dbReference type="PANTHER" id="PTHR11011">
    <property type="entry name" value="MALE STERILITY PROTEIN 2-RELATED"/>
    <property type="match status" value="1"/>
</dbReference>
<dbReference type="PANTHER" id="PTHR11011:SF116">
    <property type="entry name" value="FATTY ACYL-COA REDUCTASE CG5065-RELATED"/>
    <property type="match status" value="1"/>
</dbReference>
<dbReference type="AlphaFoldDB" id="A0A2P2I1U3"/>
<dbReference type="GO" id="GO:0102965">
    <property type="term" value="F:alcohol-forming long-chain fatty acyl-CoA reductase activity"/>
    <property type="evidence" value="ECO:0007669"/>
    <property type="project" value="UniProtKB-EC"/>
</dbReference>
<evidence type="ECO:0000256" key="4">
    <source>
        <dbReference type="ARBA" id="ARBA00022692"/>
    </source>
</evidence>
<comment type="function">
    <text evidence="9">Catalyzes the reduction of fatty acyl-CoA to fatty alcohols.</text>
</comment>
<dbReference type="GO" id="GO:0080019">
    <property type="term" value="F:alcohol-forming very long-chain fatty acyl-CoA reductase activity"/>
    <property type="evidence" value="ECO:0007669"/>
    <property type="project" value="InterPro"/>
</dbReference>
<dbReference type="EMBL" id="IACF01002324">
    <property type="protein sequence ID" value="LAB67982.1"/>
    <property type="molecule type" value="mRNA"/>
</dbReference>
<dbReference type="CDD" id="cd05236">
    <property type="entry name" value="FAR-N_SDR_e"/>
    <property type="match status" value="1"/>
</dbReference>
<dbReference type="FunFam" id="3.40.50.720:FF:000143">
    <property type="entry name" value="Fatty acyl-CoA reductase"/>
    <property type="match status" value="1"/>
</dbReference>
<reference evidence="13" key="1">
    <citation type="journal article" date="2018" name="Biosci. Biotechnol. Biochem.">
        <title>Polysaccharide hydrolase of the hadal zone amphipods Hirondellea gigas.</title>
        <authorList>
            <person name="Kobayashi H."/>
            <person name="Nagahama T."/>
            <person name="Arai W."/>
            <person name="Sasagawa Y."/>
            <person name="Umeda M."/>
            <person name="Hayashi T."/>
            <person name="Nikaido I."/>
            <person name="Watanabe H."/>
            <person name="Oguri K."/>
            <person name="Kitazato H."/>
            <person name="Fujioka K."/>
            <person name="Kido Y."/>
            <person name="Takami H."/>
        </authorList>
    </citation>
    <scope>NUCLEOTIDE SEQUENCE</scope>
    <source>
        <tissue evidence="13">Whole body</tissue>
    </source>
</reference>
<feature type="domain" description="Thioester reductase (TE)" evidence="12">
    <location>
        <begin position="93"/>
        <end position="361"/>
    </location>
</feature>
<evidence type="ECO:0000256" key="7">
    <source>
        <dbReference type="ARBA" id="ARBA00023136"/>
    </source>
</evidence>
<evidence type="ECO:0000256" key="1">
    <source>
        <dbReference type="ARBA" id="ARBA00004141"/>
    </source>
</evidence>
<dbReference type="CDD" id="cd09071">
    <property type="entry name" value="FAR_C"/>
    <property type="match status" value="1"/>
</dbReference>
<dbReference type="InterPro" id="IPR013120">
    <property type="entry name" value="FAR_NAD-bd"/>
</dbReference>
<evidence type="ECO:0000256" key="9">
    <source>
        <dbReference type="RuleBase" id="RU363097"/>
    </source>
</evidence>
<dbReference type="Pfam" id="PF07993">
    <property type="entry name" value="NAD_binding_4"/>
    <property type="match status" value="1"/>
</dbReference>
<evidence type="ECO:0000313" key="13">
    <source>
        <dbReference type="EMBL" id="LAB67982.1"/>
    </source>
</evidence>
<keyword evidence="5" id="KW-1133">Transmembrane helix</keyword>
<proteinExistence type="evidence at transcript level"/>
<keyword evidence="6 9" id="KW-0443">Lipid metabolism</keyword>
<dbReference type="InterPro" id="IPR036291">
    <property type="entry name" value="NAD(P)-bd_dom_sf"/>
</dbReference>
<dbReference type="GO" id="GO:0005777">
    <property type="term" value="C:peroxisome"/>
    <property type="evidence" value="ECO:0007669"/>
    <property type="project" value="TreeGrafter"/>
</dbReference>
<feature type="compositionally biased region" description="Gly residues" evidence="10">
    <location>
        <begin position="11"/>
        <end position="39"/>
    </location>
</feature>
<dbReference type="InterPro" id="IPR033640">
    <property type="entry name" value="FAR_C"/>
</dbReference>
<keyword evidence="4" id="KW-0812">Transmembrane</keyword>
<dbReference type="GO" id="GO:0035336">
    <property type="term" value="P:long-chain fatty-acyl-CoA metabolic process"/>
    <property type="evidence" value="ECO:0007669"/>
    <property type="project" value="TreeGrafter"/>
</dbReference>
<dbReference type="InterPro" id="IPR026055">
    <property type="entry name" value="FAR"/>
</dbReference>
<feature type="region of interest" description="Disordered" evidence="10">
    <location>
        <begin position="1"/>
        <end position="72"/>
    </location>
</feature>
<keyword evidence="3 9" id="KW-0444">Lipid biosynthesis</keyword>
<name>A0A2P2I1U3_9CRUS</name>
<dbReference type="GO" id="GO:0016020">
    <property type="term" value="C:membrane"/>
    <property type="evidence" value="ECO:0007669"/>
    <property type="project" value="UniProtKB-SubCell"/>
</dbReference>
<evidence type="ECO:0000256" key="3">
    <source>
        <dbReference type="ARBA" id="ARBA00022516"/>
    </source>
</evidence>
<dbReference type="SUPFAM" id="SSF51735">
    <property type="entry name" value="NAD(P)-binding Rossmann-fold domains"/>
    <property type="match status" value="1"/>
</dbReference>
<evidence type="ECO:0000259" key="11">
    <source>
        <dbReference type="Pfam" id="PF03015"/>
    </source>
</evidence>
<dbReference type="Gene3D" id="3.40.50.720">
    <property type="entry name" value="NAD(P)-binding Rossmann-like Domain"/>
    <property type="match status" value="1"/>
</dbReference>
<accession>A0A2P2I1U3</accession>
<sequence>MPPNTTNNPGEAGGGGGGEGGGGGGGGNNANGSLVGAGLGPHQHGLQGAAGGGGGGGVTGMTPPPNTGGGAGAGNVLEITSVAEFYRDRNLLITGATGFMGKVLVVKLLRSCPSVGKIYLLMRPKGNKDVPTRLRELLDSHLFKNLRSVSPNIDEKLVAVEGDILLPGLGLSQVDTDILAAEVSVVFHAAATVKFDEAIKLSLQMNVLGTKRMVELCQKMTKLVSVVHVSTAYCNCDRDEVDEQVYPPPSDPYTLLKLLDLMDDDLFNHLTPKLIGNRPNTYTFTKALAEHILVTEAKDLPIAIVRPSIVAAAWREPIPGWVDNFNGATGLIVGAGKGLLRTLHCHQDLVADLIPVDIPINLLIVTACYTALYRQKEMKVYNCVSGMDNPVRWRDIRDHGMVALKNHTPMTDVVWYPSLHFTTSKRLNKVLVLLQHWLPAYIMDIAARVAGKKPIMVRVAQKLDRAAACLEYFTTHEWRFNSDNVHALWAVLPEHDKQTFNFSLSQLDWVTYMHHYCNGTKRFVLKEEDSTIPKSKTHLNKLWWVQQICRMVALLVAWRAVFLRSERARNAFYALLRAFFRLITYLPIVGRI</sequence>
<evidence type="ECO:0000259" key="12">
    <source>
        <dbReference type="Pfam" id="PF07993"/>
    </source>
</evidence>
<feature type="compositionally biased region" description="Gly residues" evidence="10">
    <location>
        <begin position="48"/>
        <end position="59"/>
    </location>
</feature>
<comment type="catalytic activity">
    <reaction evidence="8 9">
        <text>a long-chain fatty acyl-CoA + 2 NADPH + 2 H(+) = a long-chain primary fatty alcohol + 2 NADP(+) + CoA</text>
        <dbReference type="Rhea" id="RHEA:52716"/>
        <dbReference type="ChEBI" id="CHEBI:15378"/>
        <dbReference type="ChEBI" id="CHEBI:57287"/>
        <dbReference type="ChEBI" id="CHEBI:57783"/>
        <dbReference type="ChEBI" id="CHEBI:58349"/>
        <dbReference type="ChEBI" id="CHEBI:77396"/>
        <dbReference type="ChEBI" id="CHEBI:83139"/>
        <dbReference type="EC" id="1.2.1.84"/>
    </reaction>
</comment>
<keyword evidence="9" id="KW-0560">Oxidoreductase</keyword>
<organism evidence="13">
    <name type="scientific">Hirondellea gigas</name>
    <dbReference type="NCBI Taxonomy" id="1518452"/>
    <lineage>
        <taxon>Eukaryota</taxon>
        <taxon>Metazoa</taxon>
        <taxon>Ecdysozoa</taxon>
        <taxon>Arthropoda</taxon>
        <taxon>Crustacea</taxon>
        <taxon>Multicrustacea</taxon>
        <taxon>Malacostraca</taxon>
        <taxon>Eumalacostraca</taxon>
        <taxon>Peracarida</taxon>
        <taxon>Amphipoda</taxon>
        <taxon>Amphilochidea</taxon>
        <taxon>Lysianassida</taxon>
        <taxon>Lysianassidira</taxon>
        <taxon>Lysianassoidea</taxon>
        <taxon>Lysianassidae</taxon>
        <taxon>Hirondellea</taxon>
    </lineage>
</organism>
<dbReference type="EC" id="1.2.1.84" evidence="9"/>
<comment type="subcellular location">
    <subcellularLocation>
        <location evidence="1">Membrane</location>
        <topology evidence="1">Multi-pass membrane protein</topology>
    </subcellularLocation>
</comment>